<evidence type="ECO:0000256" key="1">
    <source>
        <dbReference type="ARBA" id="ARBA00007626"/>
    </source>
</evidence>
<dbReference type="InterPro" id="IPR011990">
    <property type="entry name" value="TPR-like_helical_dom_sf"/>
</dbReference>
<feature type="repeat" description="PPR" evidence="3">
    <location>
        <begin position="334"/>
        <end position="368"/>
    </location>
</feature>
<dbReference type="Pfam" id="PF13041">
    <property type="entry name" value="PPR_2"/>
    <property type="match status" value="3"/>
</dbReference>
<comment type="caution">
    <text evidence="4">The sequence shown here is derived from an EMBL/GenBank/DDBJ whole genome shotgun (WGS) entry which is preliminary data.</text>
</comment>
<dbReference type="Gene3D" id="1.25.40.10">
    <property type="entry name" value="Tetratricopeptide repeat domain"/>
    <property type="match status" value="3"/>
</dbReference>
<dbReference type="NCBIfam" id="TIGR00756">
    <property type="entry name" value="PPR"/>
    <property type="match status" value="8"/>
</dbReference>
<accession>A0AAD5DAY5</accession>
<dbReference type="PANTHER" id="PTHR47874">
    <property type="entry name" value="EXPRESSED PROTEIN"/>
    <property type="match status" value="1"/>
</dbReference>
<keyword evidence="5" id="KW-1185">Reference proteome</keyword>
<evidence type="ECO:0000256" key="3">
    <source>
        <dbReference type="PROSITE-ProRule" id="PRU00708"/>
    </source>
</evidence>
<feature type="repeat" description="PPR" evidence="3">
    <location>
        <begin position="157"/>
        <end position="191"/>
    </location>
</feature>
<gene>
    <name evidence="4" type="ORF">M8C21_027728</name>
</gene>
<keyword evidence="2" id="KW-0677">Repeat</keyword>
<evidence type="ECO:0000313" key="5">
    <source>
        <dbReference type="Proteomes" id="UP001206925"/>
    </source>
</evidence>
<proteinExistence type="inferred from homology"/>
<feature type="repeat" description="PPR" evidence="3">
    <location>
        <begin position="404"/>
        <end position="438"/>
    </location>
</feature>
<name>A0AAD5DAY5_AMBAR</name>
<protein>
    <recommendedName>
        <fullName evidence="6">Pentatricopeptide repeat-containing protein</fullName>
    </recommendedName>
</protein>
<dbReference type="GO" id="GO:0003729">
    <property type="term" value="F:mRNA binding"/>
    <property type="evidence" value="ECO:0007669"/>
    <property type="project" value="InterPro"/>
</dbReference>
<feature type="repeat" description="PPR" evidence="3">
    <location>
        <begin position="193"/>
        <end position="227"/>
    </location>
</feature>
<evidence type="ECO:0000313" key="4">
    <source>
        <dbReference type="EMBL" id="KAI7755421.1"/>
    </source>
</evidence>
<dbReference type="Proteomes" id="UP001206925">
    <property type="component" value="Unassembled WGS sequence"/>
</dbReference>
<evidence type="ECO:0008006" key="6">
    <source>
        <dbReference type="Google" id="ProtNLM"/>
    </source>
</evidence>
<dbReference type="InterPro" id="IPR044179">
    <property type="entry name" value="PPR5-like"/>
</dbReference>
<dbReference type="InterPro" id="IPR002885">
    <property type="entry name" value="PPR_rpt"/>
</dbReference>
<evidence type="ECO:0000256" key="2">
    <source>
        <dbReference type="ARBA" id="ARBA00022737"/>
    </source>
</evidence>
<feature type="repeat" description="PPR" evidence="3">
    <location>
        <begin position="122"/>
        <end position="156"/>
    </location>
</feature>
<feature type="non-terminal residue" evidence="4">
    <location>
        <position position="473"/>
    </location>
</feature>
<dbReference type="AlphaFoldDB" id="A0AAD5DAY5"/>
<dbReference type="PANTHER" id="PTHR47874:SF7">
    <property type="entry name" value="BNAA05G30910D PROTEIN"/>
    <property type="match status" value="1"/>
</dbReference>
<dbReference type="PROSITE" id="PS51375">
    <property type="entry name" value="PPR"/>
    <property type="match status" value="6"/>
</dbReference>
<dbReference type="EMBL" id="JAMZMK010001136">
    <property type="protein sequence ID" value="KAI7755421.1"/>
    <property type="molecule type" value="Genomic_DNA"/>
</dbReference>
<comment type="similarity">
    <text evidence="1">Belongs to the PPR family. P subfamily.</text>
</comment>
<organism evidence="4 5">
    <name type="scientific">Ambrosia artemisiifolia</name>
    <name type="common">Common ragweed</name>
    <dbReference type="NCBI Taxonomy" id="4212"/>
    <lineage>
        <taxon>Eukaryota</taxon>
        <taxon>Viridiplantae</taxon>
        <taxon>Streptophyta</taxon>
        <taxon>Embryophyta</taxon>
        <taxon>Tracheophyta</taxon>
        <taxon>Spermatophyta</taxon>
        <taxon>Magnoliopsida</taxon>
        <taxon>eudicotyledons</taxon>
        <taxon>Gunneridae</taxon>
        <taxon>Pentapetalae</taxon>
        <taxon>asterids</taxon>
        <taxon>campanulids</taxon>
        <taxon>Asterales</taxon>
        <taxon>Asteraceae</taxon>
        <taxon>Asteroideae</taxon>
        <taxon>Heliantheae alliance</taxon>
        <taxon>Heliantheae</taxon>
        <taxon>Ambrosia</taxon>
    </lineage>
</organism>
<dbReference type="Pfam" id="PF01535">
    <property type="entry name" value="PPR"/>
    <property type="match status" value="2"/>
</dbReference>
<dbReference type="Pfam" id="PF13812">
    <property type="entry name" value="PPR_3"/>
    <property type="match status" value="1"/>
</dbReference>
<feature type="repeat" description="PPR" evidence="3">
    <location>
        <begin position="264"/>
        <end position="298"/>
    </location>
</feature>
<sequence length="473" mass="54405">AAGGAPSWLWSSWEKQRHHVQQRIIYLSTSPRFQLRCAVAQQPKKKKIWKQGEYPGDVSSTFDSKRRTPIKNIKKKLDRKANLNPWVNTVTQALSQAIETKHWLTALQIFKMLKEQPFYQPKEGSYMKLIVLVGRCGQPQHARNLFNSMIEDGLEPTAQTYTALLAAYCRSNLIDEAFKLLEEMKKLPLCQPDVYTFSILIKACVDASRFDLVESLYQQMAERSITPNTVTQNTVLAGYGKAGKFDLMENVLLGMLDSTSSKPDVWTMNTILSLFGNMGQVETMERWYEKFRNFGIEPETRTFNILIGAYGKKKMYDKMSTVMEYMRKLSFPWTTSTYNNVIEAFSDVGDAKNMEYTFDQMRAEGMKADTKTFCCLIRGYANAGLFHKVISMVELAGKLEIPENTSFHNAVLYACAKADDLMEMERVYMRMKDKQCRADGTTYAIMIEAYKKEGMNDKVFDLEQEQEMMLRVT</sequence>
<reference evidence="4" key="1">
    <citation type="submission" date="2022-06" db="EMBL/GenBank/DDBJ databases">
        <title>Uncovering the hologenomic basis of an extraordinary plant invasion.</title>
        <authorList>
            <person name="Bieker V.C."/>
            <person name="Martin M.D."/>
            <person name="Gilbert T."/>
            <person name="Hodgins K."/>
            <person name="Battlay P."/>
            <person name="Petersen B."/>
            <person name="Wilson J."/>
        </authorList>
    </citation>
    <scope>NUCLEOTIDE SEQUENCE</scope>
    <source>
        <strain evidence="4">AA19_3_7</strain>
        <tissue evidence="4">Leaf</tissue>
    </source>
</reference>